<feature type="compositionally biased region" description="Basic and acidic residues" evidence="1">
    <location>
        <begin position="1"/>
        <end position="16"/>
    </location>
</feature>
<evidence type="ECO:0000313" key="3">
    <source>
        <dbReference type="Proteomes" id="UP000001402"/>
    </source>
</evidence>
<dbReference type="HOGENOM" id="CLU_202361_0_0_5"/>
<sequence>MSRDPDPFTRGERAARDNIPAEANPYHDGSEEYALWAAGHERIATAMEASESEGT</sequence>
<gene>
    <name evidence="2" type="ordered locus">Rpdx1_1952</name>
</gene>
<protein>
    <submittedName>
        <fullName evidence="2">Uncharacterized protein</fullName>
    </submittedName>
</protein>
<name>E6VNE4_RHOPX</name>
<dbReference type="Proteomes" id="UP000001402">
    <property type="component" value="Chromosome"/>
</dbReference>
<accession>E6VNE4</accession>
<proteinExistence type="predicted"/>
<organism evidence="2 3">
    <name type="scientific">Rhodopseudomonas palustris (strain DX-1)</name>
    <dbReference type="NCBI Taxonomy" id="652103"/>
    <lineage>
        <taxon>Bacteria</taxon>
        <taxon>Pseudomonadati</taxon>
        <taxon>Pseudomonadota</taxon>
        <taxon>Alphaproteobacteria</taxon>
        <taxon>Hyphomicrobiales</taxon>
        <taxon>Nitrobacteraceae</taxon>
        <taxon>Rhodopseudomonas</taxon>
    </lineage>
</organism>
<dbReference type="STRING" id="652103.Rpdx1_1952"/>
<evidence type="ECO:0000313" key="2">
    <source>
        <dbReference type="EMBL" id="ADU43563.1"/>
    </source>
</evidence>
<feature type="region of interest" description="Disordered" evidence="1">
    <location>
        <begin position="1"/>
        <end position="27"/>
    </location>
</feature>
<dbReference type="EMBL" id="CP002418">
    <property type="protein sequence ID" value="ADU43563.1"/>
    <property type="molecule type" value="Genomic_DNA"/>
</dbReference>
<dbReference type="eggNOG" id="ENOG5032M59">
    <property type="taxonomic scope" value="Bacteria"/>
</dbReference>
<dbReference type="AlphaFoldDB" id="E6VNE4"/>
<evidence type="ECO:0000256" key="1">
    <source>
        <dbReference type="SAM" id="MobiDB-lite"/>
    </source>
</evidence>
<reference evidence="2" key="1">
    <citation type="submission" date="2010-12" db="EMBL/GenBank/DDBJ databases">
        <title>Complete sequence of Rhodopseudomonas palustris DX-1.</title>
        <authorList>
            <consortium name="US DOE Joint Genome Institute"/>
            <person name="Lucas S."/>
            <person name="Copeland A."/>
            <person name="Lapidus A."/>
            <person name="Cheng J.-F."/>
            <person name="Goodwin L."/>
            <person name="Pitluck S."/>
            <person name="Misra M."/>
            <person name="Chertkov O."/>
            <person name="Detter J.C."/>
            <person name="Han C."/>
            <person name="Tapia R."/>
            <person name="Land M."/>
            <person name="Hauser L."/>
            <person name="Kyrpides N."/>
            <person name="Ivanova N."/>
            <person name="Ovchinnikova G."/>
            <person name="Logan B."/>
            <person name="Oda Y."/>
            <person name="Harwood C."/>
            <person name="Woyke T."/>
        </authorList>
    </citation>
    <scope>NUCLEOTIDE SEQUENCE [LARGE SCALE GENOMIC DNA]</scope>
    <source>
        <strain evidence="2">DX-1</strain>
    </source>
</reference>
<dbReference type="KEGG" id="rpx:Rpdx1_1952"/>